<evidence type="ECO:0000256" key="9">
    <source>
        <dbReference type="ARBA" id="ARBA00022842"/>
    </source>
</evidence>
<evidence type="ECO:0000313" key="18">
    <source>
        <dbReference type="Proteomes" id="UP000177122"/>
    </source>
</evidence>
<dbReference type="Gene3D" id="3.90.980.10">
    <property type="entry name" value="DNA primase, catalytic core, N-terminal domain"/>
    <property type="match status" value="1"/>
</dbReference>
<dbReference type="SUPFAM" id="SSF56731">
    <property type="entry name" value="DNA primase core"/>
    <property type="match status" value="1"/>
</dbReference>
<dbReference type="InterPro" id="IPR037068">
    <property type="entry name" value="DNA_primase_core_N_sf"/>
</dbReference>
<dbReference type="InterPro" id="IPR013264">
    <property type="entry name" value="DNAG_N"/>
</dbReference>
<dbReference type="GO" id="GO:1990077">
    <property type="term" value="C:primosome complex"/>
    <property type="evidence" value="ECO:0007669"/>
    <property type="project" value="UniProtKB-KW"/>
</dbReference>
<keyword evidence="6 12" id="KW-0479">Metal-binding</keyword>
<dbReference type="PANTHER" id="PTHR30313">
    <property type="entry name" value="DNA PRIMASE"/>
    <property type="match status" value="1"/>
</dbReference>
<keyword evidence="3 12" id="KW-0808">Transferase</keyword>
<keyword evidence="9" id="KW-0460">Magnesium</keyword>
<dbReference type="NCBIfam" id="TIGR01391">
    <property type="entry name" value="dnaG"/>
    <property type="match status" value="1"/>
</dbReference>
<comment type="domain">
    <text evidence="12">Contains an N-terminal zinc-binding domain, a central core domain that contains the primase activity, and a C-terminal DnaB-binding domain.</text>
</comment>
<dbReference type="GO" id="GO:0005737">
    <property type="term" value="C:cytoplasm"/>
    <property type="evidence" value="ECO:0007669"/>
    <property type="project" value="TreeGrafter"/>
</dbReference>
<evidence type="ECO:0000256" key="10">
    <source>
        <dbReference type="ARBA" id="ARBA00023125"/>
    </source>
</evidence>
<feature type="zinc finger region" description="CHC2-type" evidence="12 14">
    <location>
        <begin position="35"/>
        <end position="59"/>
    </location>
</feature>
<dbReference type="AlphaFoldDB" id="A0A1G2CZ64"/>
<dbReference type="GO" id="GO:0003677">
    <property type="term" value="F:DNA binding"/>
    <property type="evidence" value="ECO:0007669"/>
    <property type="project" value="UniProtKB-KW"/>
</dbReference>
<accession>A0A1G2CZ64</accession>
<dbReference type="Gene3D" id="3.90.580.10">
    <property type="entry name" value="Zinc finger, CHC2-type domain"/>
    <property type="match status" value="1"/>
</dbReference>
<dbReference type="Gene3D" id="3.40.1360.10">
    <property type="match status" value="1"/>
</dbReference>
<dbReference type="InterPro" id="IPR036977">
    <property type="entry name" value="DNA_primase_Znf_CHC2"/>
</dbReference>
<sequence length="591" mass="66554">MPTPVEQIKSRLSIVDVVGSYIKLDKAGGSFKTLCPFHNEKSPSFNVSPSRDAYYCFGCNRGGDIFSFVQEIEGIDFVDALKILATRAGVELKRENIGERTVRERLYAIMDAVTELYQGELAKNAEVSAYLLGRGLTEKTISDFRIGYAPNEWRLAYEHLKRKGFTDEEIESAGLTKAVEGKGYYDRFRGRVMFPIFDANGRVVAFSGRVFGNQKNQDGTDVAKYINSPETPLYDKSAILFGYDRAKMDIRKQNFCILVEGQMDLIMSHQAGTTNTVAVSGTALTERHLALLKRVTDNLVFAFDADDAGLAATGRAFQMALALGMNVRVAAIPDGKDPADYILKNAEEKPEAWAEVIASSKHIIDFYLSSLAGKGYDPRDYREEVEKKVLPLILAMQSKIEQAHFIVEVARKLGVAENAVWEEVKRLKFQGGAITHSVTPQGGEDRRDELPRGNIKSRRQVAEEEIISILLWQETHKEPAINVPVIRRSYEERIARYAISGMRPDDDQTRILIIKAEHTYEHGPGLEVAIEEMLDTLEAEVLKEMQAELLKKIHESEGRGDKEETKKYLQQYQEVTPRLIAIEDRKLKRSI</sequence>
<dbReference type="EC" id="2.7.7.101" evidence="12"/>
<comment type="cofactor">
    <cofactor evidence="12 13 14">
        <name>Zn(2+)</name>
        <dbReference type="ChEBI" id="CHEBI:29105"/>
    </cofactor>
    <text evidence="12 13 14">Binds 1 zinc ion per monomer.</text>
</comment>
<dbReference type="SMART" id="SM00400">
    <property type="entry name" value="ZnF_CHCC"/>
    <property type="match status" value="1"/>
</dbReference>
<dbReference type="Pfam" id="PF08275">
    <property type="entry name" value="DNAG_N"/>
    <property type="match status" value="1"/>
</dbReference>
<dbReference type="GO" id="GO:0008270">
    <property type="term" value="F:zinc ion binding"/>
    <property type="evidence" value="ECO:0007669"/>
    <property type="project" value="UniProtKB-UniRule"/>
</dbReference>
<dbReference type="Pfam" id="PF13155">
    <property type="entry name" value="Toprim_2"/>
    <property type="match status" value="1"/>
</dbReference>
<keyword evidence="2 12" id="KW-0639">Primosome</keyword>
<reference evidence="17 18" key="1">
    <citation type="journal article" date="2016" name="Nat. Commun.">
        <title>Thousands of microbial genomes shed light on interconnected biogeochemical processes in an aquifer system.</title>
        <authorList>
            <person name="Anantharaman K."/>
            <person name="Brown C.T."/>
            <person name="Hug L.A."/>
            <person name="Sharon I."/>
            <person name="Castelle C.J."/>
            <person name="Probst A.J."/>
            <person name="Thomas B.C."/>
            <person name="Singh A."/>
            <person name="Wilkins M.J."/>
            <person name="Karaoz U."/>
            <person name="Brodie E.L."/>
            <person name="Williams K.H."/>
            <person name="Hubbard S.S."/>
            <person name="Banfield J.F."/>
        </authorList>
    </citation>
    <scope>NUCLEOTIDE SEQUENCE [LARGE SCALE GENOMIC DNA]</scope>
</reference>
<organism evidence="17 18">
    <name type="scientific">Candidatus Lloydbacteria bacterium RIFCSPHIGHO2_01_FULL_49_22</name>
    <dbReference type="NCBI Taxonomy" id="1798658"/>
    <lineage>
        <taxon>Bacteria</taxon>
        <taxon>Candidatus Lloydiibacteriota</taxon>
    </lineage>
</organism>
<comment type="subunit">
    <text evidence="12">Monomer. Interacts with DnaB.</text>
</comment>
<evidence type="ECO:0000256" key="15">
    <source>
        <dbReference type="SAM" id="MobiDB-lite"/>
    </source>
</evidence>
<dbReference type="FunFam" id="3.90.580.10:FF:000001">
    <property type="entry name" value="DNA primase"/>
    <property type="match status" value="1"/>
</dbReference>
<feature type="region of interest" description="Disordered" evidence="15">
    <location>
        <begin position="435"/>
        <end position="454"/>
    </location>
</feature>
<dbReference type="GO" id="GO:0006269">
    <property type="term" value="P:DNA replication, synthesis of primer"/>
    <property type="evidence" value="ECO:0007669"/>
    <property type="project" value="UniProtKB-UniRule"/>
</dbReference>
<name>A0A1G2CZ64_9BACT</name>
<keyword evidence="4 12" id="KW-0548">Nucleotidyltransferase</keyword>
<dbReference type="SUPFAM" id="SSF57783">
    <property type="entry name" value="Zinc beta-ribbon"/>
    <property type="match status" value="1"/>
</dbReference>
<comment type="caution">
    <text evidence="17">The sequence shown here is derived from an EMBL/GenBank/DDBJ whole genome shotgun (WGS) entry which is preliminary data.</text>
</comment>
<evidence type="ECO:0000256" key="12">
    <source>
        <dbReference type="HAMAP-Rule" id="MF_00974"/>
    </source>
</evidence>
<evidence type="ECO:0000256" key="11">
    <source>
        <dbReference type="ARBA" id="ARBA00023163"/>
    </source>
</evidence>
<evidence type="ECO:0000256" key="2">
    <source>
        <dbReference type="ARBA" id="ARBA00022515"/>
    </source>
</evidence>
<dbReference type="PROSITE" id="PS50880">
    <property type="entry name" value="TOPRIM"/>
    <property type="match status" value="1"/>
</dbReference>
<keyword evidence="8 12" id="KW-0862">Zinc</keyword>
<dbReference type="SMART" id="SM00493">
    <property type="entry name" value="TOPRIM"/>
    <property type="match status" value="1"/>
</dbReference>
<dbReference type="Pfam" id="PF01807">
    <property type="entry name" value="Zn_ribbon_DnaG"/>
    <property type="match status" value="1"/>
</dbReference>
<keyword evidence="10 12" id="KW-0238">DNA-binding</keyword>
<keyword evidence="5 12" id="KW-0235">DNA replication</keyword>
<dbReference type="PIRSF" id="PIRSF002811">
    <property type="entry name" value="DnaG"/>
    <property type="match status" value="1"/>
</dbReference>
<comment type="function">
    <text evidence="12 13">RNA polymerase that catalyzes the synthesis of short RNA molecules used as primers for DNA polymerase during DNA replication.</text>
</comment>
<dbReference type="EMBL" id="MHLI01000006">
    <property type="protein sequence ID" value="OGZ05931.1"/>
    <property type="molecule type" value="Genomic_DNA"/>
</dbReference>
<keyword evidence="1 12" id="KW-0240">DNA-directed RNA polymerase</keyword>
<evidence type="ECO:0000256" key="14">
    <source>
        <dbReference type="PIRSR" id="PIRSR002811-1"/>
    </source>
</evidence>
<dbReference type="InterPro" id="IPR030846">
    <property type="entry name" value="DnaG_bac"/>
</dbReference>
<comment type="catalytic activity">
    <reaction evidence="12">
        <text>ssDNA + n NTP = ssDNA/pppN(pN)n-1 hybrid + (n-1) diphosphate.</text>
        <dbReference type="EC" id="2.7.7.101"/>
    </reaction>
</comment>
<evidence type="ECO:0000256" key="6">
    <source>
        <dbReference type="ARBA" id="ARBA00022723"/>
    </source>
</evidence>
<gene>
    <name evidence="12" type="primary">dnaG</name>
    <name evidence="17" type="ORF">A2845_03970</name>
</gene>
<dbReference type="InterPro" id="IPR006171">
    <property type="entry name" value="TOPRIM_dom"/>
</dbReference>
<evidence type="ECO:0000256" key="13">
    <source>
        <dbReference type="PIRNR" id="PIRNR002811"/>
    </source>
</evidence>
<evidence type="ECO:0000256" key="3">
    <source>
        <dbReference type="ARBA" id="ARBA00022679"/>
    </source>
</evidence>
<evidence type="ECO:0000256" key="4">
    <source>
        <dbReference type="ARBA" id="ARBA00022695"/>
    </source>
</evidence>
<evidence type="ECO:0000313" key="17">
    <source>
        <dbReference type="EMBL" id="OGZ05931.1"/>
    </source>
</evidence>
<comment type="similarity">
    <text evidence="12 13">Belongs to the DnaG primase family.</text>
</comment>
<dbReference type="InterPro" id="IPR034151">
    <property type="entry name" value="TOPRIM_DnaG_bac"/>
</dbReference>
<evidence type="ECO:0000256" key="7">
    <source>
        <dbReference type="ARBA" id="ARBA00022771"/>
    </source>
</evidence>
<evidence type="ECO:0000256" key="1">
    <source>
        <dbReference type="ARBA" id="ARBA00022478"/>
    </source>
</evidence>
<dbReference type="Proteomes" id="UP000177122">
    <property type="component" value="Unassembled WGS sequence"/>
</dbReference>
<dbReference type="GO" id="GO:0003899">
    <property type="term" value="F:DNA-directed RNA polymerase activity"/>
    <property type="evidence" value="ECO:0007669"/>
    <property type="project" value="UniProtKB-UniRule"/>
</dbReference>
<dbReference type="PANTHER" id="PTHR30313:SF2">
    <property type="entry name" value="DNA PRIMASE"/>
    <property type="match status" value="1"/>
</dbReference>
<evidence type="ECO:0000256" key="8">
    <source>
        <dbReference type="ARBA" id="ARBA00022833"/>
    </source>
</evidence>
<dbReference type="InterPro" id="IPR002694">
    <property type="entry name" value="Znf_CHC2"/>
</dbReference>
<protein>
    <recommendedName>
        <fullName evidence="12 13">DNA primase</fullName>
        <ecNumber evidence="12">2.7.7.101</ecNumber>
    </recommendedName>
</protein>
<dbReference type="InterPro" id="IPR050219">
    <property type="entry name" value="DnaG_primase"/>
</dbReference>
<dbReference type="CDD" id="cd03364">
    <property type="entry name" value="TOPRIM_DnaG_primases"/>
    <property type="match status" value="1"/>
</dbReference>
<proteinExistence type="inferred from homology"/>
<dbReference type="HAMAP" id="MF_00974">
    <property type="entry name" value="DNA_primase_DnaG"/>
    <property type="match status" value="1"/>
</dbReference>
<keyword evidence="7 12" id="KW-0863">Zinc-finger</keyword>
<keyword evidence="11 12" id="KW-0804">Transcription</keyword>
<feature type="domain" description="Toprim" evidence="16">
    <location>
        <begin position="254"/>
        <end position="335"/>
    </location>
</feature>
<dbReference type="GO" id="GO:0000428">
    <property type="term" value="C:DNA-directed RNA polymerase complex"/>
    <property type="evidence" value="ECO:0007669"/>
    <property type="project" value="UniProtKB-KW"/>
</dbReference>
<dbReference type="InterPro" id="IPR006295">
    <property type="entry name" value="DNA_primase_DnaG"/>
</dbReference>
<evidence type="ECO:0000256" key="5">
    <source>
        <dbReference type="ARBA" id="ARBA00022705"/>
    </source>
</evidence>
<evidence type="ECO:0000259" key="16">
    <source>
        <dbReference type="PROSITE" id="PS50880"/>
    </source>
</evidence>